<evidence type="ECO:0000256" key="10">
    <source>
        <dbReference type="ARBA" id="ARBA00023136"/>
    </source>
</evidence>
<dbReference type="AlphaFoldDB" id="A0A0M0JQ77"/>
<reference evidence="13" key="1">
    <citation type="journal article" date="2015" name="PLoS Genet.">
        <title>Genome Sequence and Transcriptome Analyses of Chrysochromulina tobin: Metabolic Tools for Enhanced Algal Fitness in the Prominent Order Prymnesiales (Haptophyceae).</title>
        <authorList>
            <person name="Hovde B.T."/>
            <person name="Deodato C.R."/>
            <person name="Hunsperger H.M."/>
            <person name="Ryken S.A."/>
            <person name="Yost W."/>
            <person name="Jha R.K."/>
            <person name="Patterson J."/>
            <person name="Monnat R.J. Jr."/>
            <person name="Barlow S.B."/>
            <person name="Starkenburg S.R."/>
            <person name="Cattolico R.A."/>
        </authorList>
    </citation>
    <scope>NUCLEOTIDE SEQUENCE</scope>
    <source>
        <strain evidence="13">CCMP291</strain>
    </source>
</reference>
<dbReference type="Pfam" id="PF00226">
    <property type="entry name" value="DnaJ"/>
    <property type="match status" value="1"/>
</dbReference>
<dbReference type="EMBL" id="JWZX01002533">
    <property type="protein sequence ID" value="KOO28650.1"/>
    <property type="molecule type" value="Genomic_DNA"/>
</dbReference>
<dbReference type="GO" id="GO:0006465">
    <property type="term" value="P:signal peptide processing"/>
    <property type="evidence" value="ECO:0007669"/>
    <property type="project" value="InterPro"/>
</dbReference>
<dbReference type="GO" id="GO:0004252">
    <property type="term" value="F:serine-type endopeptidase activity"/>
    <property type="evidence" value="ECO:0007669"/>
    <property type="project" value="InterPro"/>
</dbReference>
<dbReference type="PRINTS" id="PR00625">
    <property type="entry name" value="JDOMAIN"/>
</dbReference>
<evidence type="ECO:0000256" key="7">
    <source>
        <dbReference type="ARBA" id="ARBA00022801"/>
    </source>
</evidence>
<dbReference type="CDD" id="cd06257">
    <property type="entry name" value="DnaJ"/>
    <property type="match status" value="1"/>
</dbReference>
<dbReference type="PANTHER" id="PTHR46041">
    <property type="entry name" value="MITOCHONDRIAL INNER MEMBRANE PROTEASE SUBUNIT 2"/>
    <property type="match status" value="1"/>
</dbReference>
<organism evidence="12 13">
    <name type="scientific">Chrysochromulina tobinii</name>
    <dbReference type="NCBI Taxonomy" id="1460289"/>
    <lineage>
        <taxon>Eukaryota</taxon>
        <taxon>Haptista</taxon>
        <taxon>Haptophyta</taxon>
        <taxon>Prymnesiophyceae</taxon>
        <taxon>Prymnesiales</taxon>
        <taxon>Chrysochromulinaceae</taxon>
        <taxon>Chrysochromulina</taxon>
    </lineage>
</organism>
<dbReference type="InterPro" id="IPR001623">
    <property type="entry name" value="DnaJ_domain"/>
</dbReference>
<evidence type="ECO:0000256" key="2">
    <source>
        <dbReference type="ARBA" id="ARBA00007066"/>
    </source>
</evidence>
<dbReference type="GO" id="GO:0042720">
    <property type="term" value="C:mitochondrial inner membrane peptidase complex"/>
    <property type="evidence" value="ECO:0007669"/>
    <property type="project" value="InterPro"/>
</dbReference>
<dbReference type="PRINTS" id="PR00727">
    <property type="entry name" value="LEADERPTASE"/>
</dbReference>
<dbReference type="InterPro" id="IPR036869">
    <property type="entry name" value="J_dom_sf"/>
</dbReference>
<dbReference type="InterPro" id="IPR019533">
    <property type="entry name" value="Peptidase_S26"/>
</dbReference>
<dbReference type="InterPro" id="IPR036286">
    <property type="entry name" value="LexA/Signal_pep-like_sf"/>
</dbReference>
<comment type="caution">
    <text evidence="12">The sequence shown here is derived from an EMBL/GenBank/DDBJ whole genome shotgun (WGS) entry which is preliminary data.</text>
</comment>
<keyword evidence="6" id="KW-0999">Mitochondrion inner membrane</keyword>
<dbReference type="InterPro" id="IPR018253">
    <property type="entry name" value="DnaJ_domain_CS"/>
</dbReference>
<keyword evidence="10" id="KW-0472">Membrane</keyword>
<dbReference type="Gene3D" id="1.10.287.110">
    <property type="entry name" value="DnaJ domain"/>
    <property type="match status" value="1"/>
</dbReference>
<keyword evidence="7" id="KW-0378">Hydrolase</keyword>
<evidence type="ECO:0000256" key="5">
    <source>
        <dbReference type="ARBA" id="ARBA00022692"/>
    </source>
</evidence>
<dbReference type="InterPro" id="IPR037730">
    <property type="entry name" value="IMP2"/>
</dbReference>
<keyword evidence="8" id="KW-1133">Transmembrane helix</keyword>
<evidence type="ECO:0000256" key="8">
    <source>
        <dbReference type="ARBA" id="ARBA00022989"/>
    </source>
</evidence>
<dbReference type="SUPFAM" id="SSF46565">
    <property type="entry name" value="Chaperone J-domain"/>
    <property type="match status" value="1"/>
</dbReference>
<sequence length="547" mass="58865">MQPTFNSRGRQFNDLAVLDKWSARQLKVSRGEVVVLRSPNNPKEWLTKRVIGLPGDCVRPRDASASQVHVPRGHIWVEGDNEHASRDSNHFGAVPAALIEARICYKAWPLSESGRVGAREADRDRLVYRAHCETIAGAAARSMGSESDMSEGGEGTSEIVDFILYMFVLGPAVEWCLKSPKVNPSRPGSIRGIALATLLLAAIAGTKLSFELVGRDPNHFCTLGVRTDATAAEIRRAYKDISLKYHPDKNPDDKSAGDKFRQAATAYEVLKDASKRTSYNKFGATESQMGSDVASQLGTLSIFYVIWLVVGYLLTMGKASEDGRTWAFSGLLALAVYEYQTRILDTDYLAPVFPSSTAHEKVELLHKLFPPFMHGARMISQVLFMDISVVNKLRLEEMHIKVDELFFMASKVPLPDACRVSLNTNNATLEDGAAIGPSTRARALSRTAAIAAEETASVLAAQGFQPLNAPPNAQRAVEPAPSAAPGDAAAAGSAAAGGAAAAGAAASGSDAQEVLALAARNKDRLTNVAFFFFAYAAFKYVNDAGLL</sequence>
<feature type="domain" description="J" evidence="11">
    <location>
        <begin position="218"/>
        <end position="283"/>
    </location>
</feature>
<dbReference type="CDD" id="cd06530">
    <property type="entry name" value="S26_SPase_I"/>
    <property type="match status" value="1"/>
</dbReference>
<keyword evidence="5" id="KW-0812">Transmembrane</keyword>
<evidence type="ECO:0000259" key="11">
    <source>
        <dbReference type="PROSITE" id="PS50076"/>
    </source>
</evidence>
<dbReference type="Proteomes" id="UP000037460">
    <property type="component" value="Unassembled WGS sequence"/>
</dbReference>
<dbReference type="Gene3D" id="2.10.109.10">
    <property type="entry name" value="Umud Fragment, subunit A"/>
    <property type="match status" value="1"/>
</dbReference>
<evidence type="ECO:0000256" key="1">
    <source>
        <dbReference type="ARBA" id="ARBA00004434"/>
    </source>
</evidence>
<dbReference type="PROSITE" id="PS50076">
    <property type="entry name" value="DNAJ_2"/>
    <property type="match status" value="1"/>
</dbReference>
<comment type="subcellular location">
    <subcellularLocation>
        <location evidence="1">Mitochondrion inner membrane</location>
        <topology evidence="1">Single-pass membrane protein</topology>
    </subcellularLocation>
</comment>
<dbReference type="GO" id="GO:0006627">
    <property type="term" value="P:protein processing involved in protein targeting to mitochondrion"/>
    <property type="evidence" value="ECO:0007669"/>
    <property type="project" value="InterPro"/>
</dbReference>
<keyword evidence="4 12" id="KW-0645">Protease</keyword>
<evidence type="ECO:0000256" key="6">
    <source>
        <dbReference type="ARBA" id="ARBA00022792"/>
    </source>
</evidence>
<evidence type="ECO:0000256" key="4">
    <source>
        <dbReference type="ARBA" id="ARBA00022670"/>
    </source>
</evidence>
<protein>
    <recommendedName>
        <fullName evidence="3">Mitochondrial inner membrane protease subunit 2</fullName>
    </recommendedName>
</protein>
<dbReference type="SMART" id="SM00271">
    <property type="entry name" value="DnaJ"/>
    <property type="match status" value="1"/>
</dbReference>
<dbReference type="PROSITE" id="PS00636">
    <property type="entry name" value="DNAJ_1"/>
    <property type="match status" value="1"/>
</dbReference>
<evidence type="ECO:0000313" key="13">
    <source>
        <dbReference type="Proteomes" id="UP000037460"/>
    </source>
</evidence>
<dbReference type="InterPro" id="IPR000223">
    <property type="entry name" value="Pept_S26A_signal_pept_1"/>
</dbReference>
<dbReference type="SUPFAM" id="SSF51306">
    <property type="entry name" value="LexA/Signal peptidase"/>
    <property type="match status" value="1"/>
</dbReference>
<keyword evidence="13" id="KW-1185">Reference proteome</keyword>
<dbReference type="Pfam" id="PF10502">
    <property type="entry name" value="Peptidase_S26"/>
    <property type="match status" value="2"/>
</dbReference>
<dbReference type="OrthoDB" id="552049at2759"/>
<comment type="similarity">
    <text evidence="2">Belongs to the peptidase S26 family. IMP2 subfamily.</text>
</comment>
<accession>A0A0M0JQ77</accession>
<evidence type="ECO:0000256" key="9">
    <source>
        <dbReference type="ARBA" id="ARBA00023128"/>
    </source>
</evidence>
<proteinExistence type="inferred from homology"/>
<evidence type="ECO:0000256" key="3">
    <source>
        <dbReference type="ARBA" id="ARBA00013650"/>
    </source>
</evidence>
<dbReference type="PANTHER" id="PTHR46041:SF2">
    <property type="entry name" value="MITOCHONDRIAL INNER MEMBRANE PROTEASE SUBUNIT 2"/>
    <property type="match status" value="1"/>
</dbReference>
<evidence type="ECO:0000313" key="12">
    <source>
        <dbReference type="EMBL" id="KOO28650.1"/>
    </source>
</evidence>
<keyword evidence="9" id="KW-0496">Mitochondrion</keyword>
<name>A0A0M0JQ77_9EUKA</name>
<gene>
    <name evidence="12" type="ORF">Ctob_005099</name>
</gene>